<accession>A0AAD6ID46</accession>
<sequence length="432" mass="49014">MAAPRDYLSHLPWKALKIVISNLSDLPSIFRLFEASENAKNIILSHVPNLAQLIENNINRPVAEGGLHPENKILLRLFALISWRQMSGPHLHNPLPVNYHDVIPALANTFSMAALSFSSIENPYSTIRQCFATQPLHNSIPSIVIYQILSLSSLAQQVSHGCFHDYMARCMALPLRQLKPDESPPMDFSLDTRPKGIPLIPVDLGPPTYWEEQRLLQTALRFFLFWDLKDAVGNGTFNMDHPDDGLIFKLDNVEGYWCKPFQHVPAVLSRRGRMMWSEIYQMGAFLAWAKSCNPGVPLSKDCLHSLLRNSPASMPCCALTPAARNGFVSGDMAMINGIPPGWSILARLKESISGFAHVDTEFFMQFGFDFWDHERLQAFGLTHGPIGRNHALYSYRPNTSRHLFRLAFVWSSILPDTRWRIDARDFFEVWSN</sequence>
<evidence type="ECO:0000313" key="1">
    <source>
        <dbReference type="EMBL" id="KAJ6043745.1"/>
    </source>
</evidence>
<comment type="caution">
    <text evidence="1">The sequence shown here is derived from an EMBL/GenBank/DDBJ whole genome shotgun (WGS) entry which is preliminary data.</text>
</comment>
<keyword evidence="2" id="KW-1185">Reference proteome</keyword>
<gene>
    <name evidence="1" type="ORF">N7460_005100</name>
</gene>
<proteinExistence type="predicted"/>
<evidence type="ECO:0000313" key="2">
    <source>
        <dbReference type="Proteomes" id="UP001219568"/>
    </source>
</evidence>
<reference evidence="1" key="1">
    <citation type="journal article" date="2023" name="IMA Fungus">
        <title>Comparative genomic study of the Penicillium genus elucidates a diverse pangenome and 15 lateral gene transfer events.</title>
        <authorList>
            <person name="Petersen C."/>
            <person name="Sorensen T."/>
            <person name="Nielsen M.R."/>
            <person name="Sondergaard T.E."/>
            <person name="Sorensen J.L."/>
            <person name="Fitzpatrick D.A."/>
            <person name="Frisvad J.C."/>
            <person name="Nielsen K.L."/>
        </authorList>
    </citation>
    <scope>NUCLEOTIDE SEQUENCE</scope>
    <source>
        <strain evidence="1">IBT 15450</strain>
    </source>
</reference>
<protein>
    <submittedName>
        <fullName evidence="1">Uncharacterized protein</fullName>
    </submittedName>
</protein>
<name>A0AAD6ID46_PENCN</name>
<dbReference type="AlphaFoldDB" id="A0AAD6ID46"/>
<dbReference type="EMBL" id="JAQJZL010000004">
    <property type="protein sequence ID" value="KAJ6043745.1"/>
    <property type="molecule type" value="Genomic_DNA"/>
</dbReference>
<dbReference type="Proteomes" id="UP001219568">
    <property type="component" value="Unassembled WGS sequence"/>
</dbReference>
<reference evidence="1" key="2">
    <citation type="submission" date="2023-01" db="EMBL/GenBank/DDBJ databases">
        <authorList>
            <person name="Petersen C."/>
        </authorList>
    </citation>
    <scope>NUCLEOTIDE SEQUENCE</scope>
    <source>
        <strain evidence="1">IBT 15450</strain>
    </source>
</reference>
<organism evidence="1 2">
    <name type="scientific">Penicillium canescens</name>
    <dbReference type="NCBI Taxonomy" id="5083"/>
    <lineage>
        <taxon>Eukaryota</taxon>
        <taxon>Fungi</taxon>
        <taxon>Dikarya</taxon>
        <taxon>Ascomycota</taxon>
        <taxon>Pezizomycotina</taxon>
        <taxon>Eurotiomycetes</taxon>
        <taxon>Eurotiomycetidae</taxon>
        <taxon>Eurotiales</taxon>
        <taxon>Aspergillaceae</taxon>
        <taxon>Penicillium</taxon>
    </lineage>
</organism>